<accession>A0A327KXT4</accession>
<dbReference type="EMBL" id="NPEX01000107">
    <property type="protein sequence ID" value="RAI43081.1"/>
    <property type="molecule type" value="Genomic_DNA"/>
</dbReference>
<dbReference type="GO" id="GO:0000271">
    <property type="term" value="P:polysaccharide biosynthetic process"/>
    <property type="evidence" value="ECO:0007669"/>
    <property type="project" value="InterPro"/>
</dbReference>
<dbReference type="Pfam" id="PF03721">
    <property type="entry name" value="UDPG_MGDP_dh_N"/>
    <property type="match status" value="1"/>
</dbReference>
<evidence type="ECO:0000313" key="6">
    <source>
        <dbReference type="Proteomes" id="UP000249130"/>
    </source>
</evidence>
<keyword evidence="2" id="KW-0520">NAD</keyword>
<proteinExistence type="inferred from homology"/>
<dbReference type="Gene3D" id="3.40.50.720">
    <property type="entry name" value="NAD(P)-binding Rossmann-like Domain"/>
    <property type="match status" value="2"/>
</dbReference>
<comment type="caution">
    <text evidence="5">The sequence shown here is derived from an EMBL/GenBank/DDBJ whole genome shotgun (WGS) entry which is preliminary data.</text>
</comment>
<gene>
    <name evidence="5" type="ORF">CH341_16135</name>
</gene>
<dbReference type="InterPro" id="IPR001732">
    <property type="entry name" value="UDP-Glc/GDP-Man_DH_N"/>
</dbReference>
<evidence type="ECO:0000259" key="4">
    <source>
        <dbReference type="SMART" id="SM00984"/>
    </source>
</evidence>
<dbReference type="GO" id="GO:0016616">
    <property type="term" value="F:oxidoreductase activity, acting on the CH-OH group of donors, NAD or NADP as acceptor"/>
    <property type="evidence" value="ECO:0007669"/>
    <property type="project" value="InterPro"/>
</dbReference>
<dbReference type="SMART" id="SM00984">
    <property type="entry name" value="UDPG_MGDP_dh_C"/>
    <property type="match status" value="1"/>
</dbReference>
<sequence length="411" mass="44814">MQVVAVVGAGHVGLPLGILFARGGYRVILVDTDQRRVSLLRSGKVPQLELSLANDYAAFLKRGIISISDILVSANVYVIAVPTPVERREPMLRLLFAAIVEVSGILKCGDGIILVSTCPVGTTAAIARYLKRQRCDLVSPLATDRHPDYYLAISPERAMPQQVSVEVGCILRCVGGVSSCSTRWAVDVLNRGVGAKCMEMTDKEAEYVKLAENTFRDVNIALANELDLIARHHELDPGVLLEMANTHPRVAIHLPGVGVGGHCIPVDPWLLAHGIPNLTLIPVARFVNDSRPKLVASCLIDHFVAENVCNPLLLGVTYKENSADFRNSPSLAIICELQKVYGENIRVVDPLLELSSDLGINLVCVDNHIFDEVDAFAVLVKHRGWECLWEQALISGLIKESNVFGVDVLTR</sequence>
<organism evidence="5 6">
    <name type="scientific">Rhodoplanes roseus</name>
    <dbReference type="NCBI Taxonomy" id="29409"/>
    <lineage>
        <taxon>Bacteria</taxon>
        <taxon>Pseudomonadati</taxon>
        <taxon>Pseudomonadota</taxon>
        <taxon>Alphaproteobacteria</taxon>
        <taxon>Hyphomicrobiales</taxon>
        <taxon>Nitrobacteraceae</taxon>
        <taxon>Rhodoplanes</taxon>
    </lineage>
</organism>
<dbReference type="Pfam" id="PF03720">
    <property type="entry name" value="UDPG_MGDP_dh_C"/>
    <property type="match status" value="1"/>
</dbReference>
<dbReference type="Pfam" id="PF00984">
    <property type="entry name" value="UDPG_MGDP_dh"/>
    <property type="match status" value="1"/>
</dbReference>
<evidence type="ECO:0000256" key="3">
    <source>
        <dbReference type="PIRNR" id="PIRNR000124"/>
    </source>
</evidence>
<dbReference type="InterPro" id="IPR008927">
    <property type="entry name" value="6-PGluconate_DH-like_C_sf"/>
</dbReference>
<dbReference type="PANTHER" id="PTHR43491:SF1">
    <property type="entry name" value="UDP-N-ACETYL-D-MANNOSAMINE DEHYDROGENASE"/>
    <property type="match status" value="1"/>
</dbReference>
<dbReference type="PIRSF" id="PIRSF000124">
    <property type="entry name" value="UDPglc_GDPman_dh"/>
    <property type="match status" value="1"/>
</dbReference>
<dbReference type="SUPFAM" id="SSF52413">
    <property type="entry name" value="UDP-glucose/GDP-mannose dehydrogenase C-terminal domain"/>
    <property type="match status" value="1"/>
</dbReference>
<dbReference type="Proteomes" id="UP000249130">
    <property type="component" value="Unassembled WGS sequence"/>
</dbReference>
<dbReference type="InterPro" id="IPR014027">
    <property type="entry name" value="UDP-Glc/GDP-Man_DH_C"/>
</dbReference>
<comment type="similarity">
    <text evidence="3">Belongs to the UDP-glucose/GDP-mannose dehydrogenase family.</text>
</comment>
<dbReference type="InterPro" id="IPR014026">
    <property type="entry name" value="UDP-Glc/GDP-Man_DH_dimer"/>
</dbReference>
<dbReference type="OrthoDB" id="9803238at2"/>
<name>A0A327KXT4_9BRAD</name>
<keyword evidence="6" id="KW-1185">Reference proteome</keyword>
<evidence type="ECO:0000313" key="5">
    <source>
        <dbReference type="EMBL" id="RAI43081.1"/>
    </source>
</evidence>
<dbReference type="GO" id="GO:0016628">
    <property type="term" value="F:oxidoreductase activity, acting on the CH-CH group of donors, NAD or NADP as acceptor"/>
    <property type="evidence" value="ECO:0007669"/>
    <property type="project" value="InterPro"/>
</dbReference>
<evidence type="ECO:0000256" key="1">
    <source>
        <dbReference type="ARBA" id="ARBA00023002"/>
    </source>
</evidence>
<dbReference type="GO" id="GO:0051287">
    <property type="term" value="F:NAD binding"/>
    <property type="evidence" value="ECO:0007669"/>
    <property type="project" value="InterPro"/>
</dbReference>
<dbReference type="InterPro" id="IPR017476">
    <property type="entry name" value="UDP-Glc/GDP-Man"/>
</dbReference>
<keyword evidence="1" id="KW-0560">Oxidoreductase</keyword>
<feature type="domain" description="UDP-glucose/GDP-mannose dehydrogenase C-terminal" evidence="4">
    <location>
        <begin position="312"/>
        <end position="390"/>
    </location>
</feature>
<protein>
    <recommendedName>
        <fullName evidence="4">UDP-glucose/GDP-mannose dehydrogenase C-terminal domain-containing protein</fullName>
    </recommendedName>
</protein>
<evidence type="ECO:0000256" key="2">
    <source>
        <dbReference type="ARBA" id="ARBA00023027"/>
    </source>
</evidence>
<dbReference type="AlphaFoldDB" id="A0A327KXT4"/>
<dbReference type="InterPro" id="IPR028359">
    <property type="entry name" value="UDP_ManNAc/GlcNAc_DH"/>
</dbReference>
<dbReference type="InterPro" id="IPR036220">
    <property type="entry name" value="UDP-Glc/GDP-Man_DH_C_sf"/>
</dbReference>
<dbReference type="SUPFAM" id="SSF51735">
    <property type="entry name" value="NAD(P)-binding Rossmann-fold domains"/>
    <property type="match status" value="1"/>
</dbReference>
<dbReference type="InterPro" id="IPR036291">
    <property type="entry name" value="NAD(P)-bd_dom_sf"/>
</dbReference>
<dbReference type="NCBIfam" id="TIGR03026">
    <property type="entry name" value="NDP-sugDHase"/>
    <property type="match status" value="1"/>
</dbReference>
<dbReference type="PIRSF" id="PIRSF500136">
    <property type="entry name" value="UDP_ManNAc_DH"/>
    <property type="match status" value="1"/>
</dbReference>
<dbReference type="PANTHER" id="PTHR43491">
    <property type="entry name" value="UDP-N-ACETYL-D-MANNOSAMINE DEHYDROGENASE"/>
    <property type="match status" value="1"/>
</dbReference>
<dbReference type="SUPFAM" id="SSF48179">
    <property type="entry name" value="6-phosphogluconate dehydrogenase C-terminal domain-like"/>
    <property type="match status" value="1"/>
</dbReference>
<reference evidence="5 6" key="1">
    <citation type="submission" date="2017-07" db="EMBL/GenBank/DDBJ databases">
        <title>Draft Genome Sequences of Select Purple Nonsulfur Bacteria.</title>
        <authorList>
            <person name="Lasarre B."/>
            <person name="Mckinlay J.B."/>
        </authorList>
    </citation>
    <scope>NUCLEOTIDE SEQUENCE [LARGE SCALE GENOMIC DNA]</scope>
    <source>
        <strain evidence="5 6">DSM 5909</strain>
    </source>
</reference>
<dbReference type="RefSeq" id="WP_111420048.1">
    <property type="nucleotide sequence ID" value="NZ_NPEX01000107.1"/>
</dbReference>